<reference evidence="1 2" key="1">
    <citation type="submission" date="2019-08" db="EMBL/GenBank/DDBJ databases">
        <title>Pelomicrobium methylotrophicum gen. nov., sp. nov. a moderately thermophilic, facultatively anaerobic, lithoautotrophic and methylotrophic bacterium isolated from a terrestrial mud volcano.</title>
        <authorList>
            <person name="Slobodkina G.B."/>
            <person name="Merkel A.Y."/>
            <person name="Slobodkin A.I."/>
        </authorList>
    </citation>
    <scope>NUCLEOTIDE SEQUENCE [LARGE SCALE GENOMIC DNA]</scope>
    <source>
        <strain evidence="1 2">SM250</strain>
    </source>
</reference>
<comment type="caution">
    <text evidence="1">The sequence shown here is derived from an EMBL/GenBank/DDBJ whole genome shotgun (WGS) entry which is preliminary data.</text>
</comment>
<evidence type="ECO:0000313" key="2">
    <source>
        <dbReference type="Proteomes" id="UP000321201"/>
    </source>
</evidence>
<proteinExistence type="predicted"/>
<dbReference type="EMBL" id="VPFL01000016">
    <property type="protein sequence ID" value="TXF11180.1"/>
    <property type="molecule type" value="Genomic_DNA"/>
</dbReference>
<protein>
    <submittedName>
        <fullName evidence="1">Uncharacterized protein</fullName>
    </submittedName>
</protein>
<dbReference type="InParanoid" id="A0A5C7EIH1"/>
<evidence type="ECO:0000313" key="1">
    <source>
        <dbReference type="EMBL" id="TXF11180.1"/>
    </source>
</evidence>
<dbReference type="RefSeq" id="WP_147800391.1">
    <property type="nucleotide sequence ID" value="NZ_VPFL01000016.1"/>
</dbReference>
<name>A0A5C7EIH1_9PROT</name>
<dbReference type="AlphaFoldDB" id="A0A5C7EIH1"/>
<gene>
    <name evidence="1" type="ORF">FR698_11740</name>
</gene>
<organism evidence="1 2">
    <name type="scientific">Pelomicrobium methylotrophicum</name>
    <dbReference type="NCBI Taxonomy" id="2602750"/>
    <lineage>
        <taxon>Bacteria</taxon>
        <taxon>Pseudomonadati</taxon>
        <taxon>Pseudomonadota</taxon>
        <taxon>Hydrogenophilia</taxon>
        <taxon>Hydrogenophilia incertae sedis</taxon>
        <taxon>Pelomicrobium</taxon>
    </lineage>
</organism>
<sequence length="89" mass="9465">MASKLACSARQIGEQMLSRSARISLKPDEVSRLIACASTLIHGVVPQPQKILDAVAVLRRHGGSGDLEEALISLLQDPPVPPSRISSPE</sequence>
<keyword evidence="2" id="KW-1185">Reference proteome</keyword>
<dbReference type="Proteomes" id="UP000321201">
    <property type="component" value="Unassembled WGS sequence"/>
</dbReference>
<accession>A0A5C7EIH1</accession>